<dbReference type="EMBL" id="DTAI01000040">
    <property type="protein sequence ID" value="HGN36145.1"/>
    <property type="molecule type" value="Genomic_DNA"/>
</dbReference>
<comment type="subcellular location">
    <subcellularLocation>
        <location evidence="6">Cytoplasm</location>
    </subcellularLocation>
</comment>
<proteinExistence type="inferred from homology"/>
<sequence length="466" mass="52641">MSLDNSACILHIGIDDFDSYQYGCTTHAATHLLHRLVDRFRIAFIDYPNLVRLNPSIPWKTRGNGAVALRISVECSKVQDIVDYCRRVLLEYCDSISSTLDLSLSTHDVEPGLVIVANTIPSIMAEIYTKALSDVVLPSIVIEKLMRYRNVYLIDVFKNRGVVGASAAIGWFLAGGDYTYELLTYRSKKLYGMRRCIEIDSVKEFDEISRSSTFNNIDDESGRILIESHGADPVLYGVRGESPEAVRMSLNIIKTCEPIVAWTVFRSNQATDAHGISRNIDELRMYTTAKLHAVIISRPEVLPGGAVMVKAFDATGSIDLVFFKPSTLTSIAMDLNIGDEIIVQGHVKPWGKTMVFHVEKIQVVDIKSRYMCRAPRCQVCKKRVEKMGLGKGYRCKRCDVNIVNPELDCEQLPRVVEQKLYIPPARMQKHLIKPLSRYGKEKIWKPLVTNIELAHISQIIEPLWFL</sequence>
<keyword evidence="4 6" id="KW-0547">Nucleotide-binding</keyword>
<organism evidence="10">
    <name type="scientific">Ignisphaera aggregans</name>
    <dbReference type="NCBI Taxonomy" id="334771"/>
    <lineage>
        <taxon>Archaea</taxon>
        <taxon>Thermoproteota</taxon>
        <taxon>Thermoprotei</taxon>
        <taxon>Desulfurococcales</taxon>
        <taxon>Desulfurococcaceae</taxon>
        <taxon>Ignisphaera</taxon>
    </lineage>
</organism>
<dbReference type="Gene3D" id="2.40.50.1010">
    <property type="match status" value="1"/>
</dbReference>
<dbReference type="InterPro" id="IPR024913">
    <property type="entry name" value="tRNA_Ile2__agm2C_synt"/>
</dbReference>
<evidence type="ECO:0000259" key="9">
    <source>
        <dbReference type="Pfam" id="PF23783"/>
    </source>
</evidence>
<dbReference type="Gene3D" id="3.90.600.20">
    <property type="match status" value="1"/>
</dbReference>
<evidence type="ECO:0000259" key="8">
    <source>
        <dbReference type="Pfam" id="PF22641"/>
    </source>
</evidence>
<dbReference type="AlphaFoldDB" id="A0A7J3I6E1"/>
<keyword evidence="1 6" id="KW-0963">Cytoplasm</keyword>
<keyword evidence="2 6" id="KW-0436">Ligase</keyword>
<evidence type="ECO:0000313" key="10">
    <source>
        <dbReference type="EMBL" id="HGN36145.1"/>
    </source>
</evidence>
<dbReference type="InterPro" id="IPR055394">
    <property type="entry name" value="Zn_ribbon_TiaS"/>
</dbReference>
<evidence type="ECO:0000256" key="6">
    <source>
        <dbReference type="HAMAP-Rule" id="MF_01892"/>
    </source>
</evidence>
<evidence type="ECO:0000256" key="3">
    <source>
        <dbReference type="ARBA" id="ARBA00022694"/>
    </source>
</evidence>
<dbReference type="Pfam" id="PF22641">
    <property type="entry name" value="TiaS_TCKD"/>
    <property type="match status" value="1"/>
</dbReference>
<dbReference type="InterPro" id="IPR053870">
    <property type="entry name" value="TiaS-like_TCKD"/>
</dbReference>
<reference evidence="10" key="1">
    <citation type="journal article" date="2020" name="mSystems">
        <title>Genome- and Community-Level Interaction Insights into Carbon Utilization and Element Cycling Functions of Hydrothermarchaeota in Hydrothermal Sediment.</title>
        <authorList>
            <person name="Zhou Z."/>
            <person name="Liu Y."/>
            <person name="Xu W."/>
            <person name="Pan J."/>
            <person name="Luo Z.H."/>
            <person name="Li M."/>
        </authorList>
    </citation>
    <scope>NUCLEOTIDE SEQUENCE [LARGE SCALE GENOMIC DNA]</scope>
    <source>
        <strain evidence="10">SpSt-618</strain>
        <strain evidence="11">SpSt-657</strain>
    </source>
</reference>
<dbReference type="GO" id="GO:0016879">
    <property type="term" value="F:ligase activity, forming carbon-nitrogen bonds"/>
    <property type="evidence" value="ECO:0007669"/>
    <property type="project" value="UniProtKB-UniRule"/>
</dbReference>
<dbReference type="GO" id="GO:0002101">
    <property type="term" value="P:tRNA wobble cytosine modification"/>
    <property type="evidence" value="ECO:0007669"/>
    <property type="project" value="UniProtKB-UniRule"/>
</dbReference>
<comment type="similarity">
    <text evidence="6">Belongs to the TiaS family.</text>
</comment>
<dbReference type="GO" id="GO:0005737">
    <property type="term" value="C:cytoplasm"/>
    <property type="evidence" value="ECO:0007669"/>
    <property type="project" value="UniProtKB-SubCell"/>
</dbReference>
<dbReference type="Gene3D" id="3.30.70.2200">
    <property type="match status" value="1"/>
</dbReference>
<evidence type="ECO:0000256" key="4">
    <source>
        <dbReference type="ARBA" id="ARBA00022741"/>
    </source>
</evidence>
<dbReference type="PANTHER" id="PTHR40705:SF2">
    <property type="entry name" value="DUF1743 DOMAIN-CONTAINING PROTEIN"/>
    <property type="match status" value="1"/>
</dbReference>
<comment type="catalytic activity">
    <reaction evidence="6">
        <text>cytidine(34) in tRNA(Ile2) + agmatine + ATP + H2O = 2-agmatinylcytidine(34) in tRNA(Ile2) + AMP + 2 phosphate + 2 H(+)</text>
        <dbReference type="Rhea" id="RHEA:43608"/>
        <dbReference type="Rhea" id="RHEA-COMP:10625"/>
        <dbReference type="Rhea" id="RHEA-COMP:10626"/>
        <dbReference type="ChEBI" id="CHEBI:15377"/>
        <dbReference type="ChEBI" id="CHEBI:15378"/>
        <dbReference type="ChEBI" id="CHEBI:30616"/>
        <dbReference type="ChEBI" id="CHEBI:43474"/>
        <dbReference type="ChEBI" id="CHEBI:58145"/>
        <dbReference type="ChEBI" id="CHEBI:82748"/>
        <dbReference type="ChEBI" id="CHEBI:83545"/>
        <dbReference type="ChEBI" id="CHEBI:456215"/>
        <dbReference type="EC" id="6.3.4.22"/>
    </reaction>
</comment>
<dbReference type="PANTHER" id="PTHR40705">
    <property type="entry name" value="TRNA(ILE2) 2-AGMATINYLCYTIDINE SYNTHETASE TIAS"/>
    <property type="match status" value="1"/>
</dbReference>
<dbReference type="EC" id="6.3.4.22" evidence="6"/>
<evidence type="ECO:0000256" key="2">
    <source>
        <dbReference type="ARBA" id="ARBA00022598"/>
    </source>
</evidence>
<dbReference type="EMBL" id="DTBZ01000076">
    <property type="protein sequence ID" value="HGQ18057.1"/>
    <property type="molecule type" value="Genomic_DNA"/>
</dbReference>
<name>A0A7J3I6E1_9CREN</name>
<dbReference type="Pfam" id="PF08489">
    <property type="entry name" value="TiaS_FLD"/>
    <property type="match status" value="1"/>
</dbReference>
<keyword evidence="3 6" id="KW-0819">tRNA processing</keyword>
<dbReference type="HAMAP" id="MF_01892">
    <property type="entry name" value="tRNA_Ile2_agm2C_synt"/>
    <property type="match status" value="1"/>
</dbReference>
<dbReference type="InterPro" id="IPR013696">
    <property type="entry name" value="TiaS_FLD"/>
</dbReference>
<comment type="caution">
    <text evidence="10">The sequence shown here is derived from an EMBL/GenBank/DDBJ whole genome shotgun (WGS) entry which is preliminary data.</text>
</comment>
<accession>A0A7J3I6E1</accession>
<evidence type="ECO:0000313" key="11">
    <source>
        <dbReference type="EMBL" id="HGQ18057.1"/>
    </source>
</evidence>
<protein>
    <recommendedName>
        <fullName evidence="6">tRNA(Ile2) 2-agmatinylcytidine synthetase TiaS</fullName>
        <shortName evidence="6">tRNA(Ile2)-agm2C synthetase</shortName>
        <ecNumber evidence="6">6.3.4.22</ecNumber>
    </recommendedName>
    <alternativeName>
        <fullName evidence="6">tRNA(Ile2) agmatidine synthetase</fullName>
    </alternativeName>
</protein>
<evidence type="ECO:0000256" key="1">
    <source>
        <dbReference type="ARBA" id="ARBA00022490"/>
    </source>
</evidence>
<keyword evidence="5 6" id="KW-0067">ATP-binding</keyword>
<dbReference type="Pfam" id="PF23783">
    <property type="entry name" value="Zn_ribbon_TiaS"/>
    <property type="match status" value="1"/>
</dbReference>
<gene>
    <name evidence="6" type="primary">tiaS</name>
    <name evidence="10" type="ORF">ENT87_01130</name>
    <name evidence="11" type="ORF">ENU30_03630</name>
</gene>
<comment type="function">
    <text evidence="6">ATP-dependent agmatine transferase that catalyzes the formation of 2-agmatinylcytidine (agm2C) at the wobble position (C34) of tRNA(Ile2), converting the codon specificity from AUG to AUA.</text>
</comment>
<feature type="domain" description="TiaS C-terminal zinc ribbon" evidence="9">
    <location>
        <begin position="375"/>
        <end position="399"/>
    </location>
</feature>
<evidence type="ECO:0000259" key="7">
    <source>
        <dbReference type="Pfam" id="PF08489"/>
    </source>
</evidence>
<feature type="domain" description="TiaS FLD" evidence="7">
    <location>
        <begin position="160"/>
        <end position="274"/>
    </location>
</feature>
<evidence type="ECO:0000256" key="5">
    <source>
        <dbReference type="ARBA" id="ARBA00022840"/>
    </source>
</evidence>
<feature type="domain" description="TiaS-like TCKD" evidence="8">
    <location>
        <begin position="12"/>
        <end position="89"/>
    </location>
</feature>
<dbReference type="GO" id="GO:0005524">
    <property type="term" value="F:ATP binding"/>
    <property type="evidence" value="ECO:0007669"/>
    <property type="project" value="UniProtKB-KW"/>
</dbReference>